<dbReference type="EMBL" id="CADCUN010000128">
    <property type="protein sequence ID" value="CAA9385861.1"/>
    <property type="molecule type" value="Genomic_DNA"/>
</dbReference>
<evidence type="ECO:0000256" key="1">
    <source>
        <dbReference type="SAM" id="MobiDB-lite"/>
    </source>
</evidence>
<feature type="compositionally biased region" description="Basic residues" evidence="1">
    <location>
        <begin position="57"/>
        <end position="70"/>
    </location>
</feature>
<dbReference type="EC" id="2.4.1.83" evidence="2"/>
<sequence length="151" mass="15680">QGRPVQGQGPPALGDSHVGVRPVSRRGRAAHGRDVRLQGLQPTGDLPLRGALPGGVPRRHGRVPGHRVPRRLPGDPGPGDDASPRRRDGLPVPMALGCLSVPGRGGPSAGPGEGLARPVRGRCHSDGRQAPRLLTIARPPRRRPEPGAAPV</sequence>
<reference evidence="2" key="1">
    <citation type="submission" date="2020-02" db="EMBL/GenBank/DDBJ databases">
        <authorList>
            <person name="Meier V. D."/>
        </authorList>
    </citation>
    <scope>NUCLEOTIDE SEQUENCE</scope>
    <source>
        <strain evidence="2">AVDCRST_MAG60</strain>
    </source>
</reference>
<keyword evidence="2" id="KW-0808">Transferase</keyword>
<feature type="compositionally biased region" description="Gly residues" evidence="1">
    <location>
        <begin position="103"/>
        <end position="113"/>
    </location>
</feature>
<dbReference type="GO" id="GO:0004582">
    <property type="term" value="F:dolichyl-phosphate beta-D-mannosyltransferase activity"/>
    <property type="evidence" value="ECO:0007669"/>
    <property type="project" value="UniProtKB-EC"/>
</dbReference>
<feature type="region of interest" description="Disordered" evidence="1">
    <location>
        <begin position="1"/>
        <end position="151"/>
    </location>
</feature>
<dbReference type="AlphaFoldDB" id="A0A6J4NID5"/>
<protein>
    <submittedName>
        <fullName evidence="2">Dolichol-phosphate mannosyltransferase in lipid-linked oligosaccharide synthesis cluster</fullName>
        <ecNumber evidence="2">2.4.1.83</ecNumber>
    </submittedName>
</protein>
<feature type="non-terminal residue" evidence="2">
    <location>
        <position position="1"/>
    </location>
</feature>
<accession>A0A6J4NID5</accession>
<gene>
    <name evidence="2" type="ORF">AVDCRST_MAG60-1216</name>
</gene>
<name>A0A6J4NID5_9ACTN</name>
<organism evidence="2">
    <name type="scientific">uncultured Nocardioides sp</name>
    <dbReference type="NCBI Taxonomy" id="198441"/>
    <lineage>
        <taxon>Bacteria</taxon>
        <taxon>Bacillati</taxon>
        <taxon>Actinomycetota</taxon>
        <taxon>Actinomycetes</taxon>
        <taxon>Propionibacteriales</taxon>
        <taxon>Nocardioidaceae</taxon>
        <taxon>Nocardioides</taxon>
        <taxon>environmental samples</taxon>
    </lineage>
</organism>
<keyword evidence="2" id="KW-0328">Glycosyltransferase</keyword>
<proteinExistence type="predicted"/>
<feature type="non-terminal residue" evidence="2">
    <location>
        <position position="151"/>
    </location>
</feature>
<evidence type="ECO:0000313" key="2">
    <source>
        <dbReference type="EMBL" id="CAA9385861.1"/>
    </source>
</evidence>